<dbReference type="InterPro" id="IPR008780">
    <property type="entry name" value="Plasmodium_Vir"/>
</dbReference>
<organism evidence="1 2">
    <name type="scientific">Plasmodium ovale wallikeri</name>
    <dbReference type="NCBI Taxonomy" id="864142"/>
    <lineage>
        <taxon>Eukaryota</taxon>
        <taxon>Sar</taxon>
        <taxon>Alveolata</taxon>
        <taxon>Apicomplexa</taxon>
        <taxon>Aconoidasida</taxon>
        <taxon>Haemosporida</taxon>
        <taxon>Plasmodiidae</taxon>
        <taxon>Plasmodium</taxon>
        <taxon>Plasmodium (Plasmodium)</taxon>
    </lineage>
</organism>
<accession>A0A1A9AI59</accession>
<name>A0A1A9AI59_PLAOA</name>
<evidence type="ECO:0000313" key="2">
    <source>
        <dbReference type="Proteomes" id="UP000078555"/>
    </source>
</evidence>
<gene>
    <name evidence="1" type="ORF">POVWA1_072230</name>
</gene>
<dbReference type="AlphaFoldDB" id="A0A1A9AI59"/>
<dbReference type="Proteomes" id="UP000078555">
    <property type="component" value="Unassembled WGS sequence"/>
</dbReference>
<keyword evidence="2" id="KW-1185">Reference proteome</keyword>
<sequence>MGYTNTTTYTFKKNASLKEIYNELDNVCTTSNTYCSVQLGDFSSYNEANKLYHKLHGNNTKSNMGDDDDFKKFNEKPNEFCLYLKYWLYDQIIIKELNDQEISQVLNVLKMGDKYKFFIDSANVCEFNILKFIEIKSAKLLIDYLENYENNVNKKNIEKLICNNDYKNILNDMIHLYNNIDTPCKNESNVYCNELEQCKKVYKIKNLLELNCNGDTESPTLPQQFFIVQILTHKQLYHPNLYPD</sequence>
<dbReference type="EMBL" id="FLRD01000880">
    <property type="protein sequence ID" value="SBT55782.1"/>
    <property type="molecule type" value="Genomic_DNA"/>
</dbReference>
<proteinExistence type="predicted"/>
<dbReference type="Pfam" id="PF05795">
    <property type="entry name" value="Plasmodium_Vir"/>
    <property type="match status" value="1"/>
</dbReference>
<protein>
    <submittedName>
        <fullName evidence="1">PIR Superfamily Protein</fullName>
    </submittedName>
</protein>
<reference evidence="2" key="1">
    <citation type="submission" date="2016-05" db="EMBL/GenBank/DDBJ databases">
        <authorList>
            <person name="Naeem Raeece"/>
        </authorList>
    </citation>
    <scope>NUCLEOTIDE SEQUENCE [LARGE SCALE GENOMIC DNA]</scope>
</reference>
<evidence type="ECO:0000313" key="1">
    <source>
        <dbReference type="EMBL" id="SBT55782.1"/>
    </source>
</evidence>